<evidence type="ECO:0000256" key="4">
    <source>
        <dbReference type="ARBA" id="ARBA00023125"/>
    </source>
</evidence>
<dbReference type="GO" id="GO:0003700">
    <property type="term" value="F:DNA-binding transcription factor activity"/>
    <property type="evidence" value="ECO:0007669"/>
    <property type="project" value="InterPro"/>
</dbReference>
<dbReference type="InterPro" id="IPR017888">
    <property type="entry name" value="CYC/TB1_R_domain"/>
</dbReference>
<keyword evidence="11" id="KW-1185">Reference proteome</keyword>
<keyword evidence="6" id="KW-0539">Nucleus</keyword>
<dbReference type="GO" id="GO:0043565">
    <property type="term" value="F:sequence-specific DNA binding"/>
    <property type="evidence" value="ECO:0007669"/>
    <property type="project" value="TreeGrafter"/>
</dbReference>
<feature type="region of interest" description="Disordered" evidence="7">
    <location>
        <begin position="1"/>
        <end position="45"/>
    </location>
</feature>
<feature type="region of interest" description="Disordered" evidence="7">
    <location>
        <begin position="127"/>
        <end position="227"/>
    </location>
</feature>
<dbReference type="PANTHER" id="PTHR31072:SF93">
    <property type="entry name" value="TRANSCRIPTION FACTOR TCP24"/>
    <property type="match status" value="1"/>
</dbReference>
<evidence type="ECO:0000256" key="6">
    <source>
        <dbReference type="ARBA" id="ARBA00023242"/>
    </source>
</evidence>
<dbReference type="Pfam" id="PF03634">
    <property type="entry name" value="TCP"/>
    <property type="match status" value="1"/>
</dbReference>
<feature type="domain" description="TCP" evidence="8">
    <location>
        <begin position="67"/>
        <end position="125"/>
    </location>
</feature>
<reference evidence="10 11" key="1">
    <citation type="submission" date="2022-03" db="EMBL/GenBank/DDBJ databases">
        <authorList>
            <person name="Nunn A."/>
            <person name="Chopra R."/>
            <person name="Nunn A."/>
            <person name="Contreras Garrido A."/>
        </authorList>
    </citation>
    <scope>NUCLEOTIDE SEQUENCE [LARGE SCALE GENOMIC DNA]</scope>
</reference>
<proteinExistence type="predicted"/>
<evidence type="ECO:0000313" key="11">
    <source>
        <dbReference type="Proteomes" id="UP000836841"/>
    </source>
</evidence>
<sequence length="418" mass="45309">MEFPRIGNGRGDGNKIGAKGEEKYPDDEEDGEVKRRGGSSAGGVGGFGGLCGWSSSRIVRVSRASGGKDRHSKVWTSKGLRDRRVRLSVPTAIQFYDLQDRLGYDQPSKALEWLLKAATKSIEELPSINTSFPDTPKQFSDEKRSSAGTDQQGFDSADAELDGDPNYQQQQQNISLSRSACSSTSETSKGSGLSLSRSESRLKARERARERKVEKEKEKESDPNVNPISQILKMDHLGKIWASRKLIFFHKPTSQWSSAPIDYFSPGLLPSSSSRNHQFQLGNSLAQSLTISPFTVSGDHHNPELQHFSFVPDHLIPVATAAGGGAGDYNLNFTISSGIAGFNRGTLQSNSPSLLPHVQRLSSVDGSNTPFFIGAAAASNAAPVENHHHQFPAGLDGRLQLCYGDGGRHSDQKGKGKN</sequence>
<evidence type="ECO:0000313" key="10">
    <source>
        <dbReference type="EMBL" id="CAH2062602.1"/>
    </source>
</evidence>
<keyword evidence="4" id="KW-0238">DNA-binding</keyword>
<dbReference type="GO" id="GO:0005634">
    <property type="term" value="C:nucleus"/>
    <property type="evidence" value="ECO:0007669"/>
    <property type="project" value="UniProtKB-SubCell"/>
</dbReference>
<keyword evidence="2" id="KW-0217">Developmental protein</keyword>
<dbReference type="PANTHER" id="PTHR31072">
    <property type="entry name" value="TRANSCRIPTION FACTOR TCP4-RELATED"/>
    <property type="match status" value="1"/>
</dbReference>
<feature type="domain" description="R" evidence="9">
    <location>
        <begin position="198"/>
        <end position="217"/>
    </location>
</feature>
<keyword evidence="5" id="KW-0804">Transcription</keyword>
<evidence type="ECO:0000256" key="1">
    <source>
        <dbReference type="ARBA" id="ARBA00004123"/>
    </source>
</evidence>
<accession>A0AAU9SBG3</accession>
<keyword evidence="3" id="KW-0805">Transcription regulation</keyword>
<evidence type="ECO:0000256" key="2">
    <source>
        <dbReference type="ARBA" id="ARBA00022473"/>
    </source>
</evidence>
<evidence type="ECO:0000259" key="9">
    <source>
        <dbReference type="PROSITE" id="PS51370"/>
    </source>
</evidence>
<name>A0AAU9SBG3_THLAR</name>
<dbReference type="AlphaFoldDB" id="A0AAU9SBG3"/>
<comment type="caution">
    <text evidence="10">The sequence shown here is derived from an EMBL/GenBank/DDBJ whole genome shotgun (WGS) entry which is preliminary data.</text>
</comment>
<protein>
    <submittedName>
        <fullName evidence="10">Uncharacterized protein</fullName>
    </submittedName>
</protein>
<dbReference type="InterPro" id="IPR017887">
    <property type="entry name" value="TF_TCP_subgr"/>
</dbReference>
<gene>
    <name evidence="10" type="ORF">TAV2_LOCUS15064</name>
</gene>
<evidence type="ECO:0000256" key="7">
    <source>
        <dbReference type="SAM" id="MobiDB-lite"/>
    </source>
</evidence>
<feature type="compositionally biased region" description="Low complexity" evidence="7">
    <location>
        <begin position="175"/>
        <end position="197"/>
    </location>
</feature>
<dbReference type="Proteomes" id="UP000836841">
    <property type="component" value="Unassembled WGS sequence"/>
</dbReference>
<dbReference type="PROSITE" id="PS51369">
    <property type="entry name" value="TCP"/>
    <property type="match status" value="1"/>
</dbReference>
<comment type="subcellular location">
    <subcellularLocation>
        <location evidence="1">Nucleus</location>
    </subcellularLocation>
</comment>
<feature type="compositionally biased region" description="Basic and acidic residues" evidence="7">
    <location>
        <begin position="198"/>
        <end position="222"/>
    </location>
</feature>
<evidence type="ECO:0000256" key="5">
    <source>
        <dbReference type="ARBA" id="ARBA00023163"/>
    </source>
</evidence>
<organism evidence="10 11">
    <name type="scientific">Thlaspi arvense</name>
    <name type="common">Field penny-cress</name>
    <dbReference type="NCBI Taxonomy" id="13288"/>
    <lineage>
        <taxon>Eukaryota</taxon>
        <taxon>Viridiplantae</taxon>
        <taxon>Streptophyta</taxon>
        <taxon>Embryophyta</taxon>
        <taxon>Tracheophyta</taxon>
        <taxon>Spermatophyta</taxon>
        <taxon>Magnoliopsida</taxon>
        <taxon>eudicotyledons</taxon>
        <taxon>Gunneridae</taxon>
        <taxon>Pentapetalae</taxon>
        <taxon>rosids</taxon>
        <taxon>malvids</taxon>
        <taxon>Brassicales</taxon>
        <taxon>Brassicaceae</taxon>
        <taxon>Thlaspideae</taxon>
        <taxon>Thlaspi</taxon>
    </lineage>
</organism>
<dbReference type="EMBL" id="CAJVSB020000766">
    <property type="protein sequence ID" value="CAH2062602.1"/>
    <property type="molecule type" value="Genomic_DNA"/>
</dbReference>
<dbReference type="GO" id="GO:2000032">
    <property type="term" value="P:regulation of secondary shoot formation"/>
    <property type="evidence" value="ECO:0007669"/>
    <property type="project" value="TreeGrafter"/>
</dbReference>
<dbReference type="PROSITE" id="PS51370">
    <property type="entry name" value="R"/>
    <property type="match status" value="1"/>
</dbReference>
<evidence type="ECO:0000259" key="8">
    <source>
        <dbReference type="PROSITE" id="PS51369"/>
    </source>
</evidence>
<dbReference type="InterPro" id="IPR005333">
    <property type="entry name" value="Transcription_factor_TCP"/>
</dbReference>
<evidence type="ECO:0000256" key="3">
    <source>
        <dbReference type="ARBA" id="ARBA00023015"/>
    </source>
</evidence>